<evidence type="ECO:0000313" key="2">
    <source>
        <dbReference type="EMBL" id="KAF2434047.1"/>
    </source>
</evidence>
<dbReference type="AlphaFoldDB" id="A0A9P4U2K7"/>
<gene>
    <name evidence="2" type="ORF">EJ08DRAFT_21865</name>
</gene>
<evidence type="ECO:0000313" key="3">
    <source>
        <dbReference type="Proteomes" id="UP000800235"/>
    </source>
</evidence>
<proteinExistence type="predicted"/>
<sequence length="452" mass="50795">MVPPLRAQTTSDIQDDWEEIQPMLEECHLESELGSVHSIDDEMDLSMDEATSPPIAGSKQPISRSSSIKHSLEEVRTLRTALPKRDDDASSMRSVNTITEDLLDIDIDAPLLLNAISSVTSTLVETISSTSDLNNRLNDHNLEWILSQCRALFRSLSELEQVVKCYASAWDENSRSQTPLDPALYKWTSDLMITLLGLQGAVQEEDEAVRRVVRHSTYALSMDVLQYLAPLIEFKEKIENFLPIMQVDMNEFETANLKFPGADPEPLPTNPFTKPAFKGGRIFQDPLPTLSEPVPTLRRELYILKDNINASIQAISEWHLSFASSPLTSSLQAEQRSVLTALSTVLTNNGTDWLEQNLAGGLRYGQFCSLDIDKIHWFTYEFRVFAENVRMERIGGSYPSKRAGSRNKDNQLNEVGVERLRCAVKELATMLKVNLHADVPGPSAVARMTRDW</sequence>
<organism evidence="2 3">
    <name type="scientific">Tothia fuscella</name>
    <dbReference type="NCBI Taxonomy" id="1048955"/>
    <lineage>
        <taxon>Eukaryota</taxon>
        <taxon>Fungi</taxon>
        <taxon>Dikarya</taxon>
        <taxon>Ascomycota</taxon>
        <taxon>Pezizomycotina</taxon>
        <taxon>Dothideomycetes</taxon>
        <taxon>Pleosporomycetidae</taxon>
        <taxon>Venturiales</taxon>
        <taxon>Cylindrosympodiaceae</taxon>
        <taxon>Tothia</taxon>
    </lineage>
</organism>
<accession>A0A9P4U2K7</accession>
<evidence type="ECO:0000256" key="1">
    <source>
        <dbReference type="SAM" id="MobiDB-lite"/>
    </source>
</evidence>
<dbReference type="OrthoDB" id="5294021at2759"/>
<dbReference type="EMBL" id="MU007018">
    <property type="protein sequence ID" value="KAF2434047.1"/>
    <property type="molecule type" value="Genomic_DNA"/>
</dbReference>
<dbReference type="Proteomes" id="UP000800235">
    <property type="component" value="Unassembled WGS sequence"/>
</dbReference>
<name>A0A9P4U2K7_9PEZI</name>
<keyword evidence="3" id="KW-1185">Reference proteome</keyword>
<reference evidence="2" key="1">
    <citation type="journal article" date="2020" name="Stud. Mycol.">
        <title>101 Dothideomycetes genomes: a test case for predicting lifestyles and emergence of pathogens.</title>
        <authorList>
            <person name="Haridas S."/>
            <person name="Albert R."/>
            <person name="Binder M."/>
            <person name="Bloem J."/>
            <person name="Labutti K."/>
            <person name="Salamov A."/>
            <person name="Andreopoulos B."/>
            <person name="Baker S."/>
            <person name="Barry K."/>
            <person name="Bills G."/>
            <person name="Bluhm B."/>
            <person name="Cannon C."/>
            <person name="Castanera R."/>
            <person name="Culley D."/>
            <person name="Daum C."/>
            <person name="Ezra D."/>
            <person name="Gonzalez J."/>
            <person name="Henrissat B."/>
            <person name="Kuo A."/>
            <person name="Liang C."/>
            <person name="Lipzen A."/>
            <person name="Lutzoni F."/>
            <person name="Magnuson J."/>
            <person name="Mondo S."/>
            <person name="Nolan M."/>
            <person name="Ohm R."/>
            <person name="Pangilinan J."/>
            <person name="Park H.-J."/>
            <person name="Ramirez L."/>
            <person name="Alfaro M."/>
            <person name="Sun H."/>
            <person name="Tritt A."/>
            <person name="Yoshinaga Y."/>
            <person name="Zwiers L.-H."/>
            <person name="Turgeon B."/>
            <person name="Goodwin S."/>
            <person name="Spatafora J."/>
            <person name="Crous P."/>
            <person name="Grigoriev I."/>
        </authorList>
    </citation>
    <scope>NUCLEOTIDE SEQUENCE</scope>
    <source>
        <strain evidence="2">CBS 130266</strain>
    </source>
</reference>
<comment type="caution">
    <text evidence="2">The sequence shown here is derived from an EMBL/GenBank/DDBJ whole genome shotgun (WGS) entry which is preliminary data.</text>
</comment>
<protein>
    <submittedName>
        <fullName evidence="2">Uncharacterized protein</fullName>
    </submittedName>
</protein>
<feature type="region of interest" description="Disordered" evidence="1">
    <location>
        <begin position="47"/>
        <end position="66"/>
    </location>
</feature>